<dbReference type="Proteomes" id="UP001320691">
    <property type="component" value="Unassembled WGS sequence"/>
</dbReference>
<dbReference type="InterPro" id="IPR007024">
    <property type="entry name" value="BLUF_domain"/>
</dbReference>
<dbReference type="RefSeq" id="WP_259260260.1">
    <property type="nucleotide sequence ID" value="NZ_JANUEK010000003.1"/>
</dbReference>
<dbReference type="SMART" id="SM01034">
    <property type="entry name" value="BLUF"/>
    <property type="match status" value="1"/>
</dbReference>
<organism evidence="2 3">
    <name type="scientific">Stenotrophomonas rhizophila</name>
    <dbReference type="NCBI Taxonomy" id="216778"/>
    <lineage>
        <taxon>Bacteria</taxon>
        <taxon>Pseudomonadati</taxon>
        <taxon>Pseudomonadota</taxon>
        <taxon>Gammaproteobacteria</taxon>
        <taxon>Lysobacterales</taxon>
        <taxon>Lysobacteraceae</taxon>
        <taxon>Stenotrophomonas</taxon>
    </lineage>
</organism>
<reference evidence="2" key="1">
    <citation type="submission" date="2022-08" db="EMBL/GenBank/DDBJ databases">
        <title>Genomic analyses of the natural microbiome of Caenorhabditis elegans.</title>
        <authorList>
            <person name="Samuel B."/>
        </authorList>
    </citation>
    <scope>NUCLEOTIDE SEQUENCE</scope>
    <source>
        <strain evidence="2">BIGb0277</strain>
    </source>
</reference>
<evidence type="ECO:0000259" key="1">
    <source>
        <dbReference type="PROSITE" id="PS50925"/>
    </source>
</evidence>
<dbReference type="EMBL" id="JANUEK010000003">
    <property type="protein sequence ID" value="MCS4279518.1"/>
    <property type="molecule type" value="Genomic_DNA"/>
</dbReference>
<dbReference type="PROSITE" id="PS50925">
    <property type="entry name" value="BLUF"/>
    <property type="match status" value="1"/>
</dbReference>
<protein>
    <recommendedName>
        <fullName evidence="1">BLUF domain-containing protein</fullName>
    </recommendedName>
</protein>
<accession>A0AAW5PGJ6</accession>
<dbReference type="InterPro" id="IPR036046">
    <property type="entry name" value="Acylphosphatase-like_dom_sf"/>
</dbReference>
<comment type="caution">
    <text evidence="2">The sequence shown here is derived from an EMBL/GenBank/DDBJ whole genome shotgun (WGS) entry which is preliminary data.</text>
</comment>
<dbReference type="GO" id="GO:0071949">
    <property type="term" value="F:FAD binding"/>
    <property type="evidence" value="ECO:0007669"/>
    <property type="project" value="InterPro"/>
</dbReference>
<dbReference type="GO" id="GO:0009882">
    <property type="term" value="F:blue light photoreceptor activity"/>
    <property type="evidence" value="ECO:0007669"/>
    <property type="project" value="InterPro"/>
</dbReference>
<name>A0AAW5PGJ6_9GAMM</name>
<evidence type="ECO:0000313" key="2">
    <source>
        <dbReference type="EMBL" id="MCS4279518.1"/>
    </source>
</evidence>
<proteinExistence type="predicted"/>
<sequence>MPLCAVAYVSDVAGPLSAEQLDALVDDAVRFNSLAGVTGVLLFDGGRFLQYFEGPDDGVSAVHERVLQARSHRAIVALGHARVPKRYFPYWSMRWLGVEPATIEQLASGDWQAFADPVQGGPPPHGGMERLLRFVAPHQPSISAGDATERLT</sequence>
<dbReference type="Pfam" id="PF04940">
    <property type="entry name" value="BLUF"/>
    <property type="match status" value="1"/>
</dbReference>
<dbReference type="Gene3D" id="3.30.70.100">
    <property type="match status" value="1"/>
</dbReference>
<evidence type="ECO:0000313" key="3">
    <source>
        <dbReference type="Proteomes" id="UP001320691"/>
    </source>
</evidence>
<gene>
    <name evidence="2" type="ORF">M2412_001494</name>
</gene>
<dbReference type="SUPFAM" id="SSF54975">
    <property type="entry name" value="Acylphosphatase/BLUF domain-like"/>
    <property type="match status" value="1"/>
</dbReference>
<dbReference type="AlphaFoldDB" id="A0AAW5PGJ6"/>
<feature type="domain" description="BLUF" evidence="1">
    <location>
        <begin position="3"/>
        <end position="94"/>
    </location>
</feature>